<keyword evidence="2" id="KW-1133">Transmembrane helix</keyword>
<comment type="caution">
    <text evidence="3">The sequence shown here is derived from an EMBL/GenBank/DDBJ whole genome shotgun (WGS) entry which is preliminary data.</text>
</comment>
<keyword evidence="2" id="KW-0812">Transmembrane</keyword>
<accession>A0AAW7K9K7</accession>
<proteinExistence type="predicted"/>
<gene>
    <name evidence="3" type="ORF">P0E79_00920</name>
</gene>
<name>A0AAW7K9K7_ENTFL</name>
<protein>
    <recommendedName>
        <fullName evidence="5">Holin</fullName>
    </recommendedName>
</protein>
<keyword evidence="2" id="KW-0472">Membrane</keyword>
<organism evidence="3 4">
    <name type="scientific">Enterococcus faecalis</name>
    <name type="common">Streptococcus faecalis</name>
    <dbReference type="NCBI Taxonomy" id="1351"/>
    <lineage>
        <taxon>Bacteria</taxon>
        <taxon>Bacillati</taxon>
        <taxon>Bacillota</taxon>
        <taxon>Bacilli</taxon>
        <taxon>Lactobacillales</taxon>
        <taxon>Enterococcaceae</taxon>
        <taxon>Enterococcus</taxon>
    </lineage>
</organism>
<dbReference type="AlphaFoldDB" id="A0AAW7K9K7"/>
<evidence type="ECO:0000313" key="3">
    <source>
        <dbReference type="EMBL" id="MDN3191049.1"/>
    </source>
</evidence>
<keyword evidence="1" id="KW-0175">Coiled coil</keyword>
<evidence type="ECO:0000313" key="4">
    <source>
        <dbReference type="Proteomes" id="UP001173174"/>
    </source>
</evidence>
<dbReference type="EMBL" id="JAREWH010000001">
    <property type="protein sequence ID" value="MDN3191049.1"/>
    <property type="molecule type" value="Genomic_DNA"/>
</dbReference>
<reference evidence="3" key="2">
    <citation type="submission" date="2023-03" db="EMBL/GenBank/DDBJ databases">
        <authorList>
            <person name="Zajac M."/>
            <person name="Kwit R."/>
            <person name="Wasyl D."/>
        </authorList>
    </citation>
    <scope>NUCLEOTIDE SEQUENCE</scope>
    <source>
        <strain evidence="3">691B_2</strain>
    </source>
</reference>
<evidence type="ECO:0000256" key="1">
    <source>
        <dbReference type="SAM" id="Coils"/>
    </source>
</evidence>
<dbReference type="RefSeq" id="WP_289865833.1">
    <property type="nucleotide sequence ID" value="NZ_JAREUV010000016.1"/>
</dbReference>
<evidence type="ECO:0000256" key="2">
    <source>
        <dbReference type="SAM" id="Phobius"/>
    </source>
</evidence>
<dbReference type="Proteomes" id="UP001173174">
    <property type="component" value="Unassembled WGS sequence"/>
</dbReference>
<sequence>MKGIDQIFAKLVTIDGLIFLPLTVILVGVILFSAWRSNGYYRTELKEERENAKQDRREFLATLSEIKNELINTRSDVKRIDDKVNEIEREVRK</sequence>
<feature type="coiled-coil region" evidence="1">
    <location>
        <begin position="42"/>
        <end position="90"/>
    </location>
</feature>
<feature type="transmembrane region" description="Helical" evidence="2">
    <location>
        <begin position="12"/>
        <end position="35"/>
    </location>
</feature>
<reference evidence="3" key="1">
    <citation type="journal article" date="2023" name="Pathogens">
        <title>Prevalence of Enterococcus spp. and the Whole-Genome Characteristics of Enterococcus faecium and Enterococcus faecalis Strains Isolated from Free-Living Birds in Poland.</title>
        <authorList>
            <person name="Kwit R."/>
            <person name="Zajac M."/>
            <person name="Smialowska-Weglinska A."/>
            <person name="Skarzynska M."/>
            <person name="Bomba A."/>
            <person name="Lalak A."/>
            <person name="Skrzypiec E."/>
            <person name="Wojdat D."/>
            <person name="Koza W."/>
            <person name="Mikos-Wojewoda E."/>
            <person name="Pasim P."/>
            <person name="Skora M."/>
            <person name="Polak M."/>
            <person name="Wiacek J."/>
            <person name="Wasyl D."/>
        </authorList>
    </citation>
    <scope>NUCLEOTIDE SEQUENCE</scope>
    <source>
        <strain evidence="3">691B_2</strain>
    </source>
</reference>
<evidence type="ECO:0008006" key="5">
    <source>
        <dbReference type="Google" id="ProtNLM"/>
    </source>
</evidence>